<organism evidence="1 2">
    <name type="scientific">Sphingobacterium detergens</name>
    <dbReference type="NCBI Taxonomy" id="1145106"/>
    <lineage>
        <taxon>Bacteria</taxon>
        <taxon>Pseudomonadati</taxon>
        <taxon>Bacteroidota</taxon>
        <taxon>Sphingobacteriia</taxon>
        <taxon>Sphingobacteriales</taxon>
        <taxon>Sphingobacteriaceae</taxon>
        <taxon>Sphingobacterium</taxon>
    </lineage>
</organism>
<name>A0A420B7X5_SPHD1</name>
<keyword evidence="2" id="KW-1185">Reference proteome</keyword>
<evidence type="ECO:0000313" key="2">
    <source>
        <dbReference type="Proteomes" id="UP000286246"/>
    </source>
</evidence>
<reference evidence="1 2" key="1">
    <citation type="submission" date="2018-09" db="EMBL/GenBank/DDBJ databases">
        <title>Genomic Encyclopedia of Type Strains, Phase III (KMG-III): the genomes of soil and plant-associated and newly described type strains.</title>
        <authorList>
            <person name="Whitman W."/>
        </authorList>
    </citation>
    <scope>NUCLEOTIDE SEQUENCE [LARGE SCALE GENOMIC DNA]</scope>
    <source>
        <strain evidence="1 2">CECT 7938</strain>
    </source>
</reference>
<proteinExistence type="predicted"/>
<evidence type="ECO:0000313" key="1">
    <source>
        <dbReference type="EMBL" id="RKE52752.1"/>
    </source>
</evidence>
<comment type="caution">
    <text evidence="1">The sequence shown here is derived from an EMBL/GenBank/DDBJ whole genome shotgun (WGS) entry which is preliminary data.</text>
</comment>
<sequence length="41" mass="4716">MKRPFTDLNQSVNRFNLTLNGNKIALRSGYHHAFISIVTQI</sequence>
<accession>A0A420B7X5</accession>
<dbReference type="EMBL" id="RAPY01000002">
    <property type="protein sequence ID" value="RKE52752.1"/>
    <property type="molecule type" value="Genomic_DNA"/>
</dbReference>
<dbReference type="AlphaFoldDB" id="A0A420B7X5"/>
<dbReference type="Proteomes" id="UP000286246">
    <property type="component" value="Unassembled WGS sequence"/>
</dbReference>
<protein>
    <submittedName>
        <fullName evidence="1">Uncharacterized protein</fullName>
    </submittedName>
</protein>
<gene>
    <name evidence="1" type="ORF">DFQ12_2998</name>
</gene>